<dbReference type="InterPro" id="IPR013783">
    <property type="entry name" value="Ig-like_fold"/>
</dbReference>
<comment type="caution">
    <text evidence="2">The sequence shown here is derived from an EMBL/GenBank/DDBJ whole genome shotgun (WGS) entry which is preliminary data.</text>
</comment>
<dbReference type="InterPro" id="IPR007110">
    <property type="entry name" value="Ig-like_dom"/>
</dbReference>
<reference evidence="2" key="1">
    <citation type="submission" date="2020-07" db="EMBL/GenBank/DDBJ databases">
        <title>Multicomponent nature underlies the extraordinary mechanical properties of spider dragline silk.</title>
        <authorList>
            <person name="Kono N."/>
            <person name="Nakamura H."/>
            <person name="Mori M."/>
            <person name="Yoshida Y."/>
            <person name="Ohtoshi R."/>
            <person name="Malay A.D."/>
            <person name="Moran D.A.P."/>
            <person name="Tomita M."/>
            <person name="Numata K."/>
            <person name="Arakawa K."/>
        </authorList>
    </citation>
    <scope>NUCLEOTIDE SEQUENCE</scope>
</reference>
<proteinExistence type="predicted"/>
<gene>
    <name evidence="2" type="primary">Nphs1_6</name>
    <name evidence="2" type="ORF">TNCT_411841</name>
</gene>
<evidence type="ECO:0000259" key="1">
    <source>
        <dbReference type="PROSITE" id="PS50835"/>
    </source>
</evidence>
<dbReference type="SUPFAM" id="SSF48726">
    <property type="entry name" value="Immunoglobulin"/>
    <property type="match status" value="1"/>
</dbReference>
<dbReference type="Proteomes" id="UP000887116">
    <property type="component" value="Unassembled WGS sequence"/>
</dbReference>
<evidence type="ECO:0000313" key="2">
    <source>
        <dbReference type="EMBL" id="GFQ90993.1"/>
    </source>
</evidence>
<dbReference type="OrthoDB" id="6428671at2759"/>
<dbReference type="PANTHER" id="PTHR45889">
    <property type="entry name" value="IG-LIKE DOMAIN-CONTAINING PROTEIN"/>
    <property type="match status" value="1"/>
</dbReference>
<dbReference type="Pfam" id="PF13927">
    <property type="entry name" value="Ig_3"/>
    <property type="match status" value="1"/>
</dbReference>
<sequence length="203" mass="21873">MLGDIRIELDPPSAPSISGYEAGKSIKAGDLQKLSCVSSGGNPSATLKWFKNDKELRGVEKTTSFGSTSELVIRIEASDNGATYRCEAMNSALKTPLTATVAPSVLFPPGSVSIKMKPRKPKAGDSLPQAKMTAIELSAASGTLVLRYIVYQRLNEAELYDGDQLSASNSAQITHIQEPVLQYSDIIFGHRSRERVAFSSLHL</sequence>
<evidence type="ECO:0000313" key="3">
    <source>
        <dbReference type="Proteomes" id="UP000887116"/>
    </source>
</evidence>
<dbReference type="EMBL" id="BMAO01023797">
    <property type="protein sequence ID" value="GFQ90993.1"/>
    <property type="molecule type" value="Genomic_DNA"/>
</dbReference>
<dbReference type="InterPro" id="IPR036179">
    <property type="entry name" value="Ig-like_dom_sf"/>
</dbReference>
<organism evidence="2 3">
    <name type="scientific">Trichonephila clavata</name>
    <name type="common">Joro spider</name>
    <name type="synonym">Nephila clavata</name>
    <dbReference type="NCBI Taxonomy" id="2740835"/>
    <lineage>
        <taxon>Eukaryota</taxon>
        <taxon>Metazoa</taxon>
        <taxon>Ecdysozoa</taxon>
        <taxon>Arthropoda</taxon>
        <taxon>Chelicerata</taxon>
        <taxon>Arachnida</taxon>
        <taxon>Araneae</taxon>
        <taxon>Araneomorphae</taxon>
        <taxon>Entelegynae</taxon>
        <taxon>Araneoidea</taxon>
        <taxon>Nephilidae</taxon>
        <taxon>Trichonephila</taxon>
    </lineage>
</organism>
<accession>A0A8X6L259</accession>
<name>A0A8X6L259_TRICU</name>
<dbReference type="Gene3D" id="2.60.40.10">
    <property type="entry name" value="Immunoglobulins"/>
    <property type="match status" value="1"/>
</dbReference>
<dbReference type="PROSITE" id="PS50835">
    <property type="entry name" value="IG_LIKE"/>
    <property type="match status" value="1"/>
</dbReference>
<feature type="domain" description="Ig-like" evidence="1">
    <location>
        <begin position="15"/>
        <end position="102"/>
    </location>
</feature>
<dbReference type="AlphaFoldDB" id="A0A8X6L259"/>
<protein>
    <submittedName>
        <fullName evidence="2">Nephrin</fullName>
    </submittedName>
</protein>
<dbReference type="FunFam" id="2.60.40.10:FF:000405">
    <property type="entry name" value="nephrin isoform X1"/>
    <property type="match status" value="1"/>
</dbReference>
<dbReference type="PANTHER" id="PTHR45889:SF8">
    <property type="entry name" value="IG-LIKE DOMAIN-CONTAINING PROTEIN"/>
    <property type="match status" value="1"/>
</dbReference>
<keyword evidence="3" id="KW-1185">Reference proteome</keyword>